<evidence type="ECO:0000313" key="8">
    <source>
        <dbReference type="EMBL" id="SEK41099.1"/>
    </source>
</evidence>
<dbReference type="GO" id="GO:0047465">
    <property type="term" value="F:N-acylglucosamine-6-phosphate 2-epimerase activity"/>
    <property type="evidence" value="ECO:0007669"/>
    <property type="project" value="UniProtKB-EC"/>
</dbReference>
<dbReference type="EC" id="5.1.3.9" evidence="7"/>
<comment type="function">
    <text evidence="2 7">Converts N-acetylmannosamine-6-phosphate (ManNAc-6-P) to N-acetylglucosamine-6-phosphate (GlcNAc-6-P).</text>
</comment>
<evidence type="ECO:0000256" key="1">
    <source>
        <dbReference type="ARBA" id="ARBA00000056"/>
    </source>
</evidence>
<organism evidence="8 9">
    <name type="scientific">Pseudobutyrivibrio ruminis</name>
    <dbReference type="NCBI Taxonomy" id="46206"/>
    <lineage>
        <taxon>Bacteria</taxon>
        <taxon>Bacillati</taxon>
        <taxon>Bacillota</taxon>
        <taxon>Clostridia</taxon>
        <taxon>Lachnospirales</taxon>
        <taxon>Lachnospiraceae</taxon>
        <taxon>Pseudobutyrivibrio</taxon>
    </lineage>
</organism>
<evidence type="ECO:0000313" key="9">
    <source>
        <dbReference type="Proteomes" id="UP000182321"/>
    </source>
</evidence>
<dbReference type="RefSeq" id="WP_074789444.1">
    <property type="nucleotide sequence ID" value="NZ_FNZX01000005.1"/>
</dbReference>
<keyword evidence="6 7" id="KW-0119">Carbohydrate metabolism</keyword>
<reference evidence="9" key="1">
    <citation type="submission" date="2016-10" db="EMBL/GenBank/DDBJ databases">
        <authorList>
            <person name="Varghese N."/>
        </authorList>
    </citation>
    <scope>NUCLEOTIDE SEQUENCE [LARGE SCALE GENOMIC DNA]</scope>
    <source>
        <strain evidence="9">ACV-9</strain>
    </source>
</reference>
<dbReference type="Gene3D" id="3.20.20.70">
    <property type="entry name" value="Aldolase class I"/>
    <property type="match status" value="1"/>
</dbReference>
<keyword evidence="5 7" id="KW-0413">Isomerase</keyword>
<dbReference type="EMBL" id="FNZX01000005">
    <property type="protein sequence ID" value="SEK41099.1"/>
    <property type="molecule type" value="Genomic_DNA"/>
</dbReference>
<dbReference type="Proteomes" id="UP000182321">
    <property type="component" value="Unassembled WGS sequence"/>
</dbReference>
<comment type="pathway">
    <text evidence="3 7">Amino-sugar metabolism; N-acetylneuraminate degradation; D-fructose 6-phosphate from N-acetylneuraminate: step 3/5.</text>
</comment>
<dbReference type="HAMAP" id="MF_01235">
    <property type="entry name" value="ManNAc6P_epimer"/>
    <property type="match status" value="1"/>
</dbReference>
<dbReference type="UniPathway" id="UPA00629">
    <property type="reaction ID" value="UER00682"/>
</dbReference>
<dbReference type="Pfam" id="PF04131">
    <property type="entry name" value="NanE"/>
    <property type="match status" value="1"/>
</dbReference>
<evidence type="ECO:0000256" key="4">
    <source>
        <dbReference type="ARBA" id="ARBA00007439"/>
    </source>
</evidence>
<comment type="catalytic activity">
    <reaction evidence="1 7">
        <text>an N-acyl-D-glucosamine 6-phosphate = an N-acyl-D-mannosamine 6-phosphate</text>
        <dbReference type="Rhea" id="RHEA:23932"/>
        <dbReference type="ChEBI" id="CHEBI:57599"/>
        <dbReference type="ChEBI" id="CHEBI:57666"/>
        <dbReference type="EC" id="5.1.3.9"/>
    </reaction>
</comment>
<dbReference type="PANTHER" id="PTHR36204">
    <property type="entry name" value="N-ACETYLMANNOSAMINE-6-PHOSPHATE 2-EPIMERASE-RELATED"/>
    <property type="match status" value="1"/>
</dbReference>
<dbReference type="GO" id="GO:0005975">
    <property type="term" value="P:carbohydrate metabolic process"/>
    <property type="evidence" value="ECO:0007669"/>
    <property type="project" value="UniProtKB-UniRule"/>
</dbReference>
<dbReference type="CDD" id="cd04729">
    <property type="entry name" value="NanE"/>
    <property type="match status" value="1"/>
</dbReference>
<dbReference type="PANTHER" id="PTHR36204:SF1">
    <property type="entry name" value="N-ACETYLMANNOSAMINE-6-PHOSPHATE 2-EPIMERASE-RELATED"/>
    <property type="match status" value="1"/>
</dbReference>
<dbReference type="InterPro" id="IPR011060">
    <property type="entry name" value="RibuloseP-bd_barrel"/>
</dbReference>
<protein>
    <recommendedName>
        <fullName evidence="7">Putative N-acetylmannosamine-6-phosphate 2-epimerase</fullName>
        <ecNumber evidence="7">5.1.3.9</ecNumber>
    </recommendedName>
    <alternativeName>
        <fullName evidence="7">ManNAc-6-P epimerase</fullName>
    </alternativeName>
</protein>
<name>A0A1H7GSV3_9FIRM</name>
<proteinExistence type="inferred from homology"/>
<sequence>MNHNSQILNQIKGGLVVSCQALESEPLHSSFIMGRMAQAAVEGGAVGVRVNGPDDIAEIKKTTDVPIIGLWKQEYDDSDLYITPTMTEIDALAEAGVDILATDATDKIRPGGITLDSFFKEVRAKYPDMLFMADCSTFEEGVKAEQLGFDIVSTTLAGYTKETAGRQLPDFDMLERLVATLSIPVICEGGIWEIAQLQKAFELGCHCAVIGSAITRPQLITKRFTDSIKEIQNENN</sequence>
<dbReference type="NCBIfam" id="NF002231">
    <property type="entry name" value="PRK01130.1"/>
    <property type="match status" value="1"/>
</dbReference>
<dbReference type="InterPro" id="IPR007260">
    <property type="entry name" value="NanE"/>
</dbReference>
<dbReference type="GO" id="GO:0006053">
    <property type="term" value="P:N-acetylmannosamine catabolic process"/>
    <property type="evidence" value="ECO:0007669"/>
    <property type="project" value="TreeGrafter"/>
</dbReference>
<evidence type="ECO:0000256" key="7">
    <source>
        <dbReference type="HAMAP-Rule" id="MF_01235"/>
    </source>
</evidence>
<accession>A0A1H7GSV3</accession>
<evidence type="ECO:0000256" key="5">
    <source>
        <dbReference type="ARBA" id="ARBA00023235"/>
    </source>
</evidence>
<dbReference type="FunFam" id="3.20.20.70:FF:000035">
    <property type="entry name" value="Putative N-acetylmannosamine-6-phosphate 2-epimerase"/>
    <property type="match status" value="1"/>
</dbReference>
<evidence type="ECO:0000256" key="6">
    <source>
        <dbReference type="ARBA" id="ARBA00023277"/>
    </source>
</evidence>
<dbReference type="SUPFAM" id="SSF51366">
    <property type="entry name" value="Ribulose-phoshate binding barrel"/>
    <property type="match status" value="1"/>
</dbReference>
<comment type="similarity">
    <text evidence="4 7">Belongs to the NanE family.</text>
</comment>
<keyword evidence="9" id="KW-1185">Reference proteome</keyword>
<evidence type="ECO:0000256" key="2">
    <source>
        <dbReference type="ARBA" id="ARBA00002147"/>
    </source>
</evidence>
<evidence type="ECO:0000256" key="3">
    <source>
        <dbReference type="ARBA" id="ARBA00005081"/>
    </source>
</evidence>
<dbReference type="GO" id="GO:0005829">
    <property type="term" value="C:cytosol"/>
    <property type="evidence" value="ECO:0007669"/>
    <property type="project" value="TreeGrafter"/>
</dbReference>
<dbReference type="GO" id="GO:0019262">
    <property type="term" value="P:N-acetylneuraminate catabolic process"/>
    <property type="evidence" value="ECO:0007669"/>
    <property type="project" value="UniProtKB-UniRule"/>
</dbReference>
<gene>
    <name evidence="7" type="primary">nanE</name>
    <name evidence="8" type="ORF">SAMN02910377_00778</name>
</gene>
<dbReference type="AlphaFoldDB" id="A0A1H7GSV3"/>
<dbReference type="InterPro" id="IPR013785">
    <property type="entry name" value="Aldolase_TIM"/>
</dbReference>